<evidence type="ECO:0000259" key="7">
    <source>
        <dbReference type="PROSITE" id="PS51918"/>
    </source>
</evidence>
<dbReference type="InterPro" id="IPR058240">
    <property type="entry name" value="rSAM_sf"/>
</dbReference>
<dbReference type="SUPFAM" id="SSF102114">
    <property type="entry name" value="Radical SAM enzymes"/>
    <property type="match status" value="1"/>
</dbReference>
<protein>
    <submittedName>
        <fullName evidence="8">Radical SAM additional 4Fe4S-binding SPASM domain-containing protein</fullName>
    </submittedName>
</protein>
<comment type="cofactor">
    <cofactor evidence="1">
        <name>[4Fe-4S] cluster</name>
        <dbReference type="ChEBI" id="CHEBI:49883"/>
    </cofactor>
</comment>
<organism evidence="8 9">
    <name type="scientific">Micromonospora phaseoli</name>
    <dbReference type="NCBI Taxonomy" id="1144548"/>
    <lineage>
        <taxon>Bacteria</taxon>
        <taxon>Bacillati</taxon>
        <taxon>Actinomycetota</taxon>
        <taxon>Actinomycetes</taxon>
        <taxon>Micromonosporales</taxon>
        <taxon>Micromonosporaceae</taxon>
        <taxon>Micromonospora</taxon>
    </lineage>
</organism>
<dbReference type="AlphaFoldDB" id="A0A1H7C8I4"/>
<keyword evidence="5" id="KW-0408">Iron</keyword>
<dbReference type="Pfam" id="PF04055">
    <property type="entry name" value="Radical_SAM"/>
    <property type="match status" value="1"/>
</dbReference>
<evidence type="ECO:0000256" key="4">
    <source>
        <dbReference type="ARBA" id="ARBA00022723"/>
    </source>
</evidence>
<dbReference type="InterPro" id="IPR034391">
    <property type="entry name" value="AdoMet-like_SPASM_containing"/>
</dbReference>
<dbReference type="SFLD" id="SFLDG01067">
    <property type="entry name" value="SPASM/twitch_domain_containing"/>
    <property type="match status" value="1"/>
</dbReference>
<dbReference type="GO" id="GO:0051536">
    <property type="term" value="F:iron-sulfur cluster binding"/>
    <property type="evidence" value="ECO:0007669"/>
    <property type="project" value="UniProtKB-KW"/>
</dbReference>
<dbReference type="Proteomes" id="UP000198707">
    <property type="component" value="Unassembled WGS sequence"/>
</dbReference>
<evidence type="ECO:0000256" key="3">
    <source>
        <dbReference type="ARBA" id="ARBA00022691"/>
    </source>
</evidence>
<dbReference type="OrthoDB" id="9782387at2"/>
<accession>A0A1H7C8I4</accession>
<evidence type="ECO:0000256" key="5">
    <source>
        <dbReference type="ARBA" id="ARBA00023004"/>
    </source>
</evidence>
<dbReference type="InterPro" id="IPR007197">
    <property type="entry name" value="rSAM"/>
</dbReference>
<keyword evidence="6" id="KW-0411">Iron-sulfur</keyword>
<dbReference type="SFLD" id="SFLDG01387">
    <property type="entry name" value="BtrN-like_SPASM_domain_contain"/>
    <property type="match status" value="1"/>
</dbReference>
<dbReference type="EMBL" id="FNYV01000008">
    <property type="protein sequence ID" value="SEJ83372.1"/>
    <property type="molecule type" value="Genomic_DNA"/>
</dbReference>
<dbReference type="InterPro" id="IPR023885">
    <property type="entry name" value="4Fe4S-binding_SPASM_dom"/>
</dbReference>
<proteinExistence type="predicted"/>
<keyword evidence="4" id="KW-0479">Metal-binding</keyword>
<dbReference type="PROSITE" id="PS51918">
    <property type="entry name" value="RADICAL_SAM"/>
    <property type="match status" value="1"/>
</dbReference>
<dbReference type="GO" id="GO:0003824">
    <property type="term" value="F:catalytic activity"/>
    <property type="evidence" value="ECO:0007669"/>
    <property type="project" value="InterPro"/>
</dbReference>
<dbReference type="CDD" id="cd01335">
    <property type="entry name" value="Radical_SAM"/>
    <property type="match status" value="1"/>
</dbReference>
<evidence type="ECO:0000313" key="8">
    <source>
        <dbReference type="EMBL" id="SEJ83372.1"/>
    </source>
</evidence>
<feature type="domain" description="Radical SAM core" evidence="7">
    <location>
        <begin position="40"/>
        <end position="255"/>
    </location>
</feature>
<name>A0A1H7C8I4_9ACTN</name>
<dbReference type="RefSeq" id="WP_092381711.1">
    <property type="nucleotide sequence ID" value="NZ_BOPI01000004.1"/>
</dbReference>
<dbReference type="GO" id="GO:0046872">
    <property type="term" value="F:metal ion binding"/>
    <property type="evidence" value="ECO:0007669"/>
    <property type="project" value="UniProtKB-KW"/>
</dbReference>
<dbReference type="Gene3D" id="3.20.20.70">
    <property type="entry name" value="Aldolase class I"/>
    <property type="match status" value="1"/>
</dbReference>
<dbReference type="PANTHER" id="PTHR11228">
    <property type="entry name" value="RADICAL SAM DOMAIN PROTEIN"/>
    <property type="match status" value="1"/>
</dbReference>
<keyword evidence="9" id="KW-1185">Reference proteome</keyword>
<evidence type="ECO:0000256" key="2">
    <source>
        <dbReference type="ARBA" id="ARBA00022485"/>
    </source>
</evidence>
<keyword evidence="2" id="KW-0004">4Fe-4S</keyword>
<dbReference type="PANTHER" id="PTHR11228:SF7">
    <property type="entry name" value="PQQA PEPTIDE CYCLASE"/>
    <property type="match status" value="1"/>
</dbReference>
<sequence>MSYPRTKKVFTPGELHDLRRTVAIRSATRRNLAVDPLYATTLPQEVSMQLTYRCNLRCNHCFQWNEQGFFHNYDSKRKRSELDLDIVRDVLETTAPDAAKVFLWGGEPLMHSRFGEIAKLLGAVPRVVNMCTNGLLMERNAEHLLAIGPRLNLLVSLDGFEPEHEALRGKGSFRRTLKNVEAMLELQRRGEFQGELSVACMVSEDMVGRMYEFTEWAEQTGFNSVYWLLPWYISPETASAMDRLYAESFSWLNPPEPGDKPTWHSYTYALPDRCLPVLKESMARLAGRVWDLRVRYQPQVEEDEIDDFIRGTSRPAQRRSRCLAVSNRIEIHADGRVSSCKFFPEFVIGDLGEQSMQDIWQSERFTQVRSVLRENGLMPVCSKCILLYLSGE</sequence>
<reference evidence="9" key="1">
    <citation type="submission" date="2016-10" db="EMBL/GenBank/DDBJ databases">
        <authorList>
            <person name="Varghese N."/>
            <person name="Submissions S."/>
        </authorList>
    </citation>
    <scope>NUCLEOTIDE SEQUENCE [LARGE SCALE GENOMIC DNA]</scope>
    <source>
        <strain evidence="9">CGMCC 4.7038</strain>
    </source>
</reference>
<gene>
    <name evidence="8" type="ORF">SAMN05443287_108174</name>
</gene>
<evidence type="ECO:0000313" key="9">
    <source>
        <dbReference type="Proteomes" id="UP000198707"/>
    </source>
</evidence>
<dbReference type="CDD" id="cd21109">
    <property type="entry name" value="SPASM"/>
    <property type="match status" value="1"/>
</dbReference>
<keyword evidence="3" id="KW-0949">S-adenosyl-L-methionine</keyword>
<evidence type="ECO:0000256" key="6">
    <source>
        <dbReference type="ARBA" id="ARBA00023014"/>
    </source>
</evidence>
<dbReference type="SFLD" id="SFLDS00029">
    <property type="entry name" value="Radical_SAM"/>
    <property type="match status" value="1"/>
</dbReference>
<evidence type="ECO:0000256" key="1">
    <source>
        <dbReference type="ARBA" id="ARBA00001966"/>
    </source>
</evidence>
<dbReference type="Pfam" id="PF13186">
    <property type="entry name" value="SPASM"/>
    <property type="match status" value="1"/>
</dbReference>
<dbReference type="InterPro" id="IPR013785">
    <property type="entry name" value="Aldolase_TIM"/>
</dbReference>
<dbReference type="STRING" id="1144548.SAMN05443287_108174"/>
<dbReference type="InterPro" id="IPR050377">
    <property type="entry name" value="Radical_SAM_PqqE_MftC-like"/>
</dbReference>